<protein>
    <submittedName>
        <fullName evidence="6">4Fe-4S dicluster domain-containing protein</fullName>
    </submittedName>
</protein>
<evidence type="ECO:0000256" key="2">
    <source>
        <dbReference type="ARBA" id="ARBA00022723"/>
    </source>
</evidence>
<proteinExistence type="predicted"/>
<name>A0A7C9NV74_9BACT</name>
<organism evidence="6">
    <name type="scientific">Muribaculaceae bacterium Z82</name>
    <dbReference type="NCBI Taxonomy" id="2304548"/>
    <lineage>
        <taxon>Bacteria</taxon>
        <taxon>Pseudomonadati</taxon>
        <taxon>Bacteroidota</taxon>
        <taxon>Bacteroidia</taxon>
        <taxon>Bacteroidales</taxon>
        <taxon>Muribaculaceae</taxon>
    </lineage>
</organism>
<feature type="domain" description="4Fe-4S ferredoxin-type" evidence="5">
    <location>
        <begin position="4"/>
        <end position="34"/>
    </location>
</feature>
<reference evidence="6" key="1">
    <citation type="submission" date="2018-08" db="EMBL/GenBank/DDBJ databases">
        <title>Murine metabolic-syndrome-specific gut microbial biobank.</title>
        <authorList>
            <person name="Liu C."/>
        </authorList>
    </citation>
    <scope>NUCLEOTIDE SEQUENCE [LARGE SCALE GENOMIC DNA]</scope>
    <source>
        <strain evidence="6">Z82</strain>
    </source>
</reference>
<dbReference type="GO" id="GO:0046872">
    <property type="term" value="F:metal ion binding"/>
    <property type="evidence" value="ECO:0007669"/>
    <property type="project" value="UniProtKB-KW"/>
</dbReference>
<keyword evidence="4" id="KW-0411">Iron-sulfur</keyword>
<evidence type="ECO:0000256" key="4">
    <source>
        <dbReference type="ARBA" id="ARBA00023014"/>
    </source>
</evidence>
<dbReference type="SUPFAM" id="SSF54862">
    <property type="entry name" value="4Fe-4S ferredoxins"/>
    <property type="match status" value="1"/>
</dbReference>
<evidence type="ECO:0000256" key="3">
    <source>
        <dbReference type="ARBA" id="ARBA00023004"/>
    </source>
</evidence>
<dbReference type="PANTHER" id="PTHR43177:SF3">
    <property type="entry name" value="PROTEIN NRFC HOMOLOG"/>
    <property type="match status" value="1"/>
</dbReference>
<dbReference type="InterPro" id="IPR017896">
    <property type="entry name" value="4Fe4S_Fe-S-bd"/>
</dbReference>
<dbReference type="GO" id="GO:0051539">
    <property type="term" value="F:4 iron, 4 sulfur cluster binding"/>
    <property type="evidence" value="ECO:0007669"/>
    <property type="project" value="UniProtKB-KW"/>
</dbReference>
<dbReference type="InterPro" id="IPR050954">
    <property type="entry name" value="ET_IronSulfur_Cluster-Binding"/>
</dbReference>
<dbReference type="AlphaFoldDB" id="A0A7C9NV74"/>
<keyword evidence="3" id="KW-0408">Iron</keyword>
<dbReference type="PROSITE" id="PS00198">
    <property type="entry name" value="4FE4S_FER_1"/>
    <property type="match status" value="1"/>
</dbReference>
<evidence type="ECO:0000313" key="6">
    <source>
        <dbReference type="EMBL" id="NBI34306.1"/>
    </source>
</evidence>
<feature type="domain" description="4Fe-4S ferredoxin-type" evidence="5">
    <location>
        <begin position="82"/>
        <end position="111"/>
    </location>
</feature>
<comment type="caution">
    <text evidence="6">The sequence shown here is derived from an EMBL/GenBank/DDBJ whole genome shotgun (WGS) entry which is preliminary data.</text>
</comment>
<dbReference type="InterPro" id="IPR017900">
    <property type="entry name" value="4Fe4S_Fe_S_CS"/>
</dbReference>
<dbReference type="PANTHER" id="PTHR43177">
    <property type="entry name" value="PROTEIN NRFC"/>
    <property type="match status" value="1"/>
</dbReference>
<dbReference type="Pfam" id="PF13247">
    <property type="entry name" value="Fer4_11"/>
    <property type="match status" value="1"/>
</dbReference>
<keyword evidence="2" id="KW-0479">Metal-binding</keyword>
<accession>A0A7C9NV74</accession>
<dbReference type="PROSITE" id="PS51379">
    <property type="entry name" value="4FE4S_FER_2"/>
    <property type="match status" value="2"/>
</dbReference>
<evidence type="ECO:0000256" key="1">
    <source>
        <dbReference type="ARBA" id="ARBA00022485"/>
    </source>
</evidence>
<dbReference type="Gene3D" id="3.30.70.20">
    <property type="match status" value="2"/>
</dbReference>
<keyword evidence="1" id="KW-0004">4Fe-4S</keyword>
<gene>
    <name evidence="6" type="ORF">D1639_04525</name>
</gene>
<evidence type="ECO:0000259" key="5">
    <source>
        <dbReference type="PROSITE" id="PS51379"/>
    </source>
</evidence>
<dbReference type="EMBL" id="QWKH01000021">
    <property type="protein sequence ID" value="NBI34306.1"/>
    <property type="molecule type" value="Genomic_DNA"/>
</dbReference>
<sequence length="226" mass="24582">MSRRCIVVDLDRCSGCHTCTVACKFENELGLGNYRCDVIDVGPVGTHPNVQMYWLPIMCQQCENAPCVEVCPTGSSYRASNGVVTLDESTCIGCKSCLTVCPYSDSDGRTRPSVRWLRSDTNTVTKCTLCNHLTQNSDGVENEDDTYDVDHCVPPCVHNCCNGARFFGDLDDEKSPAAKAVAQAQSQGRAVHYLEADGAQPVACYILSKDVAWQGLDNSCVLYAKG</sequence>